<protein>
    <submittedName>
        <fullName evidence="1">Uncharacterized protein</fullName>
    </submittedName>
</protein>
<dbReference type="AlphaFoldDB" id="A0A5N6DET5"/>
<proteinExistence type="predicted"/>
<keyword evidence="2" id="KW-1185">Reference proteome</keyword>
<sequence length="86" mass="9825">MRLSTRALTPYRPGRAFRLRSRISPNHFHPIRHRANILEFSGLTCTTTIHGPRCFVQARLRLRAYPFPCIPIAILALSTGERGDLL</sequence>
<accession>A0A5N6DET5</accession>
<dbReference type="EMBL" id="ML734991">
    <property type="protein sequence ID" value="KAB8203479.1"/>
    <property type="molecule type" value="Genomic_DNA"/>
</dbReference>
<gene>
    <name evidence="1" type="ORF">BDV34DRAFT_199264</name>
</gene>
<dbReference type="Proteomes" id="UP000326532">
    <property type="component" value="Unassembled WGS sequence"/>
</dbReference>
<evidence type="ECO:0000313" key="1">
    <source>
        <dbReference type="EMBL" id="KAB8203479.1"/>
    </source>
</evidence>
<name>A0A5N6DET5_ASPPA</name>
<reference evidence="1 2" key="1">
    <citation type="submission" date="2019-04" db="EMBL/GenBank/DDBJ databases">
        <title>Fungal friends and foes A comparative genomics study of 23 Aspergillus species from section Flavi.</title>
        <authorList>
            <consortium name="DOE Joint Genome Institute"/>
            <person name="Kjaerbolling I."/>
            <person name="Vesth T.C."/>
            <person name="Frisvad J.C."/>
            <person name="Nybo J.L."/>
            <person name="Theobald S."/>
            <person name="Kildgaard S."/>
            <person name="Petersen T.I."/>
            <person name="Kuo A."/>
            <person name="Sato A."/>
            <person name="Lyhne E.K."/>
            <person name="Kogle M.E."/>
            <person name="Wiebenga A."/>
            <person name="Kun R.S."/>
            <person name="Lubbers R.J."/>
            <person name="Makela M.R."/>
            <person name="Barry K."/>
            <person name="Chovatia M."/>
            <person name="Clum A."/>
            <person name="Daum C."/>
            <person name="Haridas S."/>
            <person name="He G."/>
            <person name="LaButti K."/>
            <person name="Lipzen A."/>
            <person name="Mondo S."/>
            <person name="Pangilinan J."/>
            <person name="Riley R."/>
            <person name="Salamov A."/>
            <person name="Simmons B.A."/>
            <person name="Magnuson J.K."/>
            <person name="Henrissat B."/>
            <person name="Mortensen U.H."/>
            <person name="Larsen T.O."/>
            <person name="De vries R.P."/>
            <person name="Grigoriev I.V."/>
            <person name="Machida M."/>
            <person name="Baker S.E."/>
            <person name="Andersen M.R."/>
        </authorList>
    </citation>
    <scope>NUCLEOTIDE SEQUENCE [LARGE SCALE GENOMIC DNA]</scope>
    <source>
        <strain evidence="1 2">CBS 117618</strain>
    </source>
</reference>
<dbReference type="VEuPathDB" id="FungiDB:BDV34DRAFT_199264"/>
<organism evidence="1 2">
    <name type="scientific">Aspergillus parasiticus</name>
    <dbReference type="NCBI Taxonomy" id="5067"/>
    <lineage>
        <taxon>Eukaryota</taxon>
        <taxon>Fungi</taxon>
        <taxon>Dikarya</taxon>
        <taxon>Ascomycota</taxon>
        <taxon>Pezizomycotina</taxon>
        <taxon>Eurotiomycetes</taxon>
        <taxon>Eurotiomycetidae</taxon>
        <taxon>Eurotiales</taxon>
        <taxon>Aspergillaceae</taxon>
        <taxon>Aspergillus</taxon>
        <taxon>Aspergillus subgen. Circumdati</taxon>
    </lineage>
</organism>
<evidence type="ECO:0000313" key="2">
    <source>
        <dbReference type="Proteomes" id="UP000326532"/>
    </source>
</evidence>